<protein>
    <submittedName>
        <fullName evidence="1">Mobile element protein</fullName>
    </submittedName>
</protein>
<dbReference type="EMBL" id="CP020660">
    <property type="protein sequence ID" value="ATF09033.1"/>
    <property type="molecule type" value="Genomic_DNA"/>
</dbReference>
<proteinExistence type="predicted"/>
<name>A0A291B7R2_9GAMM</name>
<evidence type="ECO:0000313" key="2">
    <source>
        <dbReference type="Proteomes" id="UP000218160"/>
    </source>
</evidence>
<organism evidence="1 2">
    <name type="scientific">Candidatus Enterovibrio altilux</name>
    <dbReference type="NCBI Taxonomy" id="1927128"/>
    <lineage>
        <taxon>Bacteria</taxon>
        <taxon>Pseudomonadati</taxon>
        <taxon>Pseudomonadota</taxon>
        <taxon>Gammaproteobacteria</taxon>
        <taxon>Vibrionales</taxon>
        <taxon>Vibrionaceae</taxon>
        <taxon>Enterovibrio</taxon>
    </lineage>
</organism>
<keyword evidence="2" id="KW-1185">Reference proteome</keyword>
<gene>
    <name evidence="1" type="ORF">BTN50_0505</name>
</gene>
<reference evidence="2" key="1">
    <citation type="submission" date="2017-04" db="EMBL/GenBank/DDBJ databases">
        <title>Genome evolution of the luminous symbionts of deep sea anglerfish.</title>
        <authorList>
            <person name="Hendry T.A."/>
        </authorList>
    </citation>
    <scope>NUCLEOTIDE SEQUENCE [LARGE SCALE GENOMIC DNA]</scope>
</reference>
<dbReference type="KEGG" id="elux:BTN50_0505"/>
<accession>A0A291B7R2</accession>
<dbReference type="AlphaFoldDB" id="A0A291B7R2"/>
<sequence length="47" mass="5165">MSYPHYLCISKRSKTVNVRFKMKNKGAIQHLAISATGPESTVKANGT</sequence>
<dbReference type="Proteomes" id="UP000218160">
    <property type="component" value="Chromosome 1"/>
</dbReference>
<evidence type="ECO:0000313" key="1">
    <source>
        <dbReference type="EMBL" id="ATF09033.1"/>
    </source>
</evidence>